<dbReference type="InterPro" id="IPR052956">
    <property type="entry name" value="Mesenchyme-surface_protein"/>
</dbReference>
<evidence type="ECO:0000313" key="3">
    <source>
        <dbReference type="Proteomes" id="UP000625574"/>
    </source>
</evidence>
<dbReference type="Gene3D" id="2.130.10.10">
    <property type="entry name" value="YVTN repeat-like/Quinoprotein amine dehydrogenase"/>
    <property type="match status" value="1"/>
</dbReference>
<gene>
    <name evidence="2" type="ORF">JDV76_07605</name>
</gene>
<dbReference type="EMBL" id="JAEIOT010000007">
    <property type="protein sequence ID" value="MBI9000831.1"/>
    <property type="molecule type" value="Genomic_DNA"/>
</dbReference>
<reference evidence="2 3" key="1">
    <citation type="submission" date="2020-12" db="EMBL/GenBank/DDBJ databases">
        <title>Genome public.</title>
        <authorList>
            <person name="Sun Q."/>
        </authorList>
    </citation>
    <scope>NUCLEOTIDE SEQUENCE [LARGE SCALE GENOMIC DNA]</scope>
    <source>
        <strain evidence="2 3">CCM 8864</strain>
    </source>
</reference>
<sequence>MQYKWYYPTQPQEIIVFRRSSHHRSALALCVTTALTAAALTTPTSGAVIVENQISAQAPGAALSLTPLGTYESGRIGESAAEITVYHAASKRLLTVNAHAGAVDVIDIADPANPVKLFSISAGADVTINSVAVRADGLAVAAVEAPTATDPGTAVFFDAASDGAILGSVGVGALPDMVTITDDGRYALVANEGEPNKDHTVDPEGSVSVITLPGTIAAAIDADVRTAYFTRFTEGDLPEGVRVFTPEGVPGTVAQNLEPEYITTHGDTAWVSLQENNALAVIDIPSATVTDLLPLGTVDFREVPTDVSDKDGELKLGNWPLKGLLQPDAIASYEVSGTPYIVTANEGDARDFEEARVGDLTLCPGFEGLDAKAIGDLQKKKRMGRLKVTTTLGYNSDDSCYDELFAFGGRGFSIVTADGTRIYNSNDDFLRIVSQFPELAADIDGRSDDKGTEPEGITLGQIGGRTYAFIGLERAGGIMVYDITDPRSPAFVSYVNNRDYGHPFDSPAAGDVGPEGLAFIPAAESPNGQNLLAVANEVSGTTTIWEITAESDGNDDGDQLPVPDGSSHGSITGGVIAAILGTLGAVFAEIPVIGGYLHAALQSLQNLLLREQ</sequence>
<dbReference type="PANTHER" id="PTHR46928">
    <property type="entry name" value="MESENCHYME-SPECIFIC CELL SURFACE GLYCOPROTEIN"/>
    <property type="match status" value="1"/>
</dbReference>
<keyword evidence="3" id="KW-1185">Reference proteome</keyword>
<organism evidence="2 3">
    <name type="scientific">Corynebacterium marambiense</name>
    <dbReference type="NCBI Taxonomy" id="2765364"/>
    <lineage>
        <taxon>Bacteria</taxon>
        <taxon>Bacillati</taxon>
        <taxon>Actinomycetota</taxon>
        <taxon>Actinomycetes</taxon>
        <taxon>Mycobacteriales</taxon>
        <taxon>Corynebacteriaceae</taxon>
        <taxon>Corynebacterium</taxon>
    </lineage>
</organism>
<evidence type="ECO:0000313" key="2">
    <source>
        <dbReference type="EMBL" id="MBI9000831.1"/>
    </source>
</evidence>
<accession>A0ABS0VWT2</accession>
<comment type="caution">
    <text evidence="2">The sequence shown here is derived from an EMBL/GenBank/DDBJ whole genome shotgun (WGS) entry which is preliminary data.</text>
</comment>
<dbReference type="InterPro" id="IPR011048">
    <property type="entry name" value="Haem_d1_sf"/>
</dbReference>
<dbReference type="SUPFAM" id="SSF51004">
    <property type="entry name" value="C-terminal (heme d1) domain of cytochrome cd1-nitrite reductase"/>
    <property type="match status" value="1"/>
</dbReference>
<name>A0ABS0VWT2_9CORY</name>
<protein>
    <submittedName>
        <fullName evidence="2">Choice-of-anchor I family protein</fullName>
    </submittedName>
</protein>
<proteinExistence type="predicted"/>
<feature type="domain" description="Choice-of-anchor I" evidence="1">
    <location>
        <begin position="79"/>
        <end position="547"/>
    </location>
</feature>
<evidence type="ECO:0000259" key="1">
    <source>
        <dbReference type="Pfam" id="PF22494"/>
    </source>
</evidence>
<dbReference type="InterPro" id="IPR015943">
    <property type="entry name" value="WD40/YVTN_repeat-like_dom_sf"/>
</dbReference>
<dbReference type="Pfam" id="PF22494">
    <property type="entry name" value="choice_anch_I"/>
    <property type="match status" value="1"/>
</dbReference>
<dbReference type="Proteomes" id="UP000625574">
    <property type="component" value="Unassembled WGS sequence"/>
</dbReference>
<dbReference type="PANTHER" id="PTHR46928:SF1">
    <property type="entry name" value="MESENCHYME-SPECIFIC CELL SURFACE GLYCOPROTEIN"/>
    <property type="match status" value="1"/>
</dbReference>
<dbReference type="InterPro" id="IPR055188">
    <property type="entry name" value="Choice_anch_I"/>
</dbReference>
<dbReference type="RefSeq" id="WP_198736244.1">
    <property type="nucleotide sequence ID" value="NZ_JAEIOT010000007.1"/>
</dbReference>
<dbReference type="NCBIfam" id="NF038117">
    <property type="entry name" value="choice_anch_I"/>
    <property type="match status" value="1"/>
</dbReference>